<evidence type="ECO:0000256" key="1">
    <source>
        <dbReference type="SAM" id="MobiDB-lite"/>
    </source>
</evidence>
<evidence type="ECO:0000313" key="3">
    <source>
        <dbReference type="EMBL" id="CAD9317439.1"/>
    </source>
</evidence>
<dbReference type="Gene3D" id="3.40.1230.10">
    <property type="entry name" value="MTH938-like"/>
    <property type="match status" value="1"/>
</dbReference>
<dbReference type="EMBL" id="HBGN01005959">
    <property type="protein sequence ID" value="CAD9317432.1"/>
    <property type="molecule type" value="Transcribed_RNA"/>
</dbReference>
<dbReference type="SUPFAM" id="SSF64076">
    <property type="entry name" value="MTH938-like"/>
    <property type="match status" value="1"/>
</dbReference>
<dbReference type="AlphaFoldDB" id="A0A6U3PGG2"/>
<feature type="compositionally biased region" description="Low complexity" evidence="1">
    <location>
        <begin position="1"/>
        <end position="22"/>
    </location>
</feature>
<dbReference type="InterPro" id="IPR007523">
    <property type="entry name" value="NDUFAF3/AAMDC"/>
</dbReference>
<proteinExistence type="predicted"/>
<name>A0A6U3PGG2_9STRA</name>
<dbReference type="EMBL" id="HBGN01005970">
    <property type="protein sequence ID" value="CAD9317439.1"/>
    <property type="molecule type" value="Transcribed_RNA"/>
</dbReference>
<sequence length="136" mass="15020">MVDFSSSSTTSSNNNNNNTNRNNKLEENSPVDKSGEVHVNSSIIAFPHSCFLWRPTCAKEVTLESLAIIGLYKPSLEYLFIGCDAALPPRELNKIKRDMKERGVVVDQMDVMNAMGTFNVLNGEDRRVAVALVLSA</sequence>
<accession>A0A6U3PGG2</accession>
<dbReference type="Pfam" id="PF04430">
    <property type="entry name" value="DUF498"/>
    <property type="match status" value="1"/>
</dbReference>
<evidence type="ECO:0008006" key="4">
    <source>
        <dbReference type="Google" id="ProtNLM"/>
    </source>
</evidence>
<dbReference type="PANTHER" id="PTHR21192:SF2">
    <property type="entry name" value="NADH DEHYDROGENASE [UBIQUINONE] 1 ALPHA SUBCOMPLEX ASSEMBLY FACTOR 3"/>
    <property type="match status" value="1"/>
</dbReference>
<organism evidence="2">
    <name type="scientific">Ditylum brightwellii</name>
    <dbReference type="NCBI Taxonomy" id="49249"/>
    <lineage>
        <taxon>Eukaryota</taxon>
        <taxon>Sar</taxon>
        <taxon>Stramenopiles</taxon>
        <taxon>Ochrophyta</taxon>
        <taxon>Bacillariophyta</taxon>
        <taxon>Mediophyceae</taxon>
        <taxon>Lithodesmiophycidae</taxon>
        <taxon>Lithodesmiales</taxon>
        <taxon>Lithodesmiaceae</taxon>
        <taxon>Ditylum</taxon>
    </lineage>
</organism>
<dbReference type="PANTHER" id="PTHR21192">
    <property type="entry name" value="NUCLEAR PROTEIN E3-3"/>
    <property type="match status" value="1"/>
</dbReference>
<dbReference type="GO" id="GO:0005743">
    <property type="term" value="C:mitochondrial inner membrane"/>
    <property type="evidence" value="ECO:0007669"/>
    <property type="project" value="TreeGrafter"/>
</dbReference>
<dbReference type="InterPro" id="IPR036748">
    <property type="entry name" value="MTH938-like_sf"/>
</dbReference>
<gene>
    <name evidence="2" type="ORF">DBRI1063_LOCUS3840</name>
    <name evidence="3" type="ORF">DBRI1063_LOCUS3847</name>
</gene>
<feature type="region of interest" description="Disordered" evidence="1">
    <location>
        <begin position="1"/>
        <end position="33"/>
    </location>
</feature>
<evidence type="ECO:0000313" key="2">
    <source>
        <dbReference type="EMBL" id="CAD9317432.1"/>
    </source>
</evidence>
<dbReference type="GO" id="GO:0032981">
    <property type="term" value="P:mitochondrial respiratory chain complex I assembly"/>
    <property type="evidence" value="ECO:0007669"/>
    <property type="project" value="TreeGrafter"/>
</dbReference>
<reference evidence="2" key="1">
    <citation type="submission" date="2021-01" db="EMBL/GenBank/DDBJ databases">
        <authorList>
            <person name="Corre E."/>
            <person name="Pelletier E."/>
            <person name="Niang G."/>
            <person name="Scheremetjew M."/>
            <person name="Finn R."/>
            <person name="Kale V."/>
            <person name="Holt S."/>
            <person name="Cochrane G."/>
            <person name="Meng A."/>
            <person name="Brown T."/>
            <person name="Cohen L."/>
        </authorList>
    </citation>
    <scope>NUCLEOTIDE SEQUENCE</scope>
    <source>
        <strain evidence="2">Pop2</strain>
    </source>
</reference>
<protein>
    <recommendedName>
        <fullName evidence="4">NADH dehydrogenase [ubiquinone] 1 alpha subcomplex assembly factor 3</fullName>
    </recommendedName>
</protein>